<gene>
    <name evidence="2" type="ORF">S40285_09583</name>
</gene>
<proteinExistence type="predicted"/>
<name>A0A084QYP2_STAC4</name>
<reference evidence="2 3" key="1">
    <citation type="journal article" date="2014" name="BMC Genomics">
        <title>Comparative genome sequencing reveals chemotype-specific gene clusters in the toxigenic black mold Stachybotrys.</title>
        <authorList>
            <person name="Semeiks J."/>
            <person name="Borek D."/>
            <person name="Otwinowski Z."/>
            <person name="Grishin N.V."/>
        </authorList>
    </citation>
    <scope>NUCLEOTIDE SEQUENCE [LARGE SCALE GENOMIC DNA]</scope>
    <source>
        <strain evidence="2 3">IBT 40285</strain>
    </source>
</reference>
<feature type="domain" description="Heterokaryon incompatibility" evidence="1">
    <location>
        <begin position="43"/>
        <end position="202"/>
    </location>
</feature>
<dbReference type="OMA" id="WFERKWV"/>
<dbReference type="InParanoid" id="A0A084QYP2"/>
<dbReference type="OrthoDB" id="3553147at2759"/>
<evidence type="ECO:0000313" key="3">
    <source>
        <dbReference type="Proteomes" id="UP000028524"/>
    </source>
</evidence>
<dbReference type="InterPro" id="IPR052895">
    <property type="entry name" value="HetReg/Transcr_Mod"/>
</dbReference>
<sequence>MISNYAYEELVEPHHTRLLVLLAGTGDLHFTLHATNLNDNPEYETISYCWGDAKDTRTVYCHQAPIQITTGLATALEQLRLPDRDRTLWADAVCINQDDNSEKGAQVKLMSLIYSKPSRILIWLGADKTGLEGVKESIAGALELLPVETFDQDELRITSQRIFKEAAALSKEKKPNFNDHNWGPINNLFCRPWFGRRWIIQEVVMAEVTVPRVMMCGDIEISWADLSSVALRLGSYGILTHLSGFSIIHPNAPTSASFLKNNTLPIRSTINCFMIMLIRHFRPKATLIDCLTATVGFRCKDPRDHLYSLLSLSDIGATLEPDYDISVEQMCKNFAVTTLVTDQNLKILSLVKSSPPRWLGDETPPPILPSWALDLTALATVNPLISYTIRTQLFHAGGSDHPLVRVSEDKSLLYLKGRIVDKFKAKARAMVDIPFPTEKEVKPFVGFSYRIKMWVRNWLQESRDTALHGKWSNATAEQKHTFYRTVICGMGGMRDPVSEEMISAVGDYMEYLDQFWVEGYVLTEENRDLLLTHGGNIDALVTSISGQLPFCTTEGGRMARVQREAQPGDLFCVILGAEVPHLIRPTIDGKYKLIGECYFDGIMQGEALLDPMYKDVDIVLE</sequence>
<dbReference type="Pfam" id="PF26639">
    <property type="entry name" value="Het-6_barrel"/>
    <property type="match status" value="1"/>
</dbReference>
<dbReference type="Proteomes" id="UP000028524">
    <property type="component" value="Unassembled WGS sequence"/>
</dbReference>
<dbReference type="PANTHER" id="PTHR24148:SF64">
    <property type="entry name" value="HETEROKARYON INCOMPATIBILITY DOMAIN-CONTAINING PROTEIN"/>
    <property type="match status" value="1"/>
</dbReference>
<dbReference type="AlphaFoldDB" id="A0A084QYP2"/>
<dbReference type="InterPro" id="IPR010730">
    <property type="entry name" value="HET"/>
</dbReference>
<protein>
    <recommendedName>
        <fullName evidence="1">Heterokaryon incompatibility domain-containing protein</fullName>
    </recommendedName>
</protein>
<dbReference type="HOGENOM" id="CLU_004184_7_2_1"/>
<evidence type="ECO:0000259" key="1">
    <source>
        <dbReference type="Pfam" id="PF06985"/>
    </source>
</evidence>
<dbReference type="Pfam" id="PF06985">
    <property type="entry name" value="HET"/>
    <property type="match status" value="1"/>
</dbReference>
<accession>A0A084QYP2</accession>
<keyword evidence="3" id="KW-1185">Reference proteome</keyword>
<dbReference type="STRING" id="1283841.A0A084QYP2"/>
<dbReference type="PANTHER" id="PTHR24148">
    <property type="entry name" value="ANKYRIN REPEAT DOMAIN-CONTAINING PROTEIN 39 HOMOLOG-RELATED"/>
    <property type="match status" value="1"/>
</dbReference>
<organism evidence="2 3">
    <name type="scientific">Stachybotrys chlorohalonatus (strain IBT 40285)</name>
    <dbReference type="NCBI Taxonomy" id="1283841"/>
    <lineage>
        <taxon>Eukaryota</taxon>
        <taxon>Fungi</taxon>
        <taxon>Dikarya</taxon>
        <taxon>Ascomycota</taxon>
        <taxon>Pezizomycotina</taxon>
        <taxon>Sordariomycetes</taxon>
        <taxon>Hypocreomycetidae</taxon>
        <taxon>Hypocreales</taxon>
        <taxon>Stachybotryaceae</taxon>
        <taxon>Stachybotrys</taxon>
    </lineage>
</organism>
<evidence type="ECO:0000313" key="2">
    <source>
        <dbReference type="EMBL" id="KFA69077.1"/>
    </source>
</evidence>
<dbReference type="EMBL" id="KL659613">
    <property type="protein sequence ID" value="KFA69077.1"/>
    <property type="molecule type" value="Genomic_DNA"/>
</dbReference>